<feature type="domain" description="Toprim" evidence="16">
    <location>
        <begin position="262"/>
        <end position="360"/>
    </location>
</feature>
<dbReference type="Pfam" id="PF08278">
    <property type="entry name" value="DnaG_DnaB_bind"/>
    <property type="match status" value="1"/>
</dbReference>
<dbReference type="SMART" id="SM00493">
    <property type="entry name" value="TOPRIM"/>
    <property type="match status" value="1"/>
</dbReference>
<dbReference type="InterPro" id="IPR036977">
    <property type="entry name" value="DNA_primase_Znf_CHC2"/>
</dbReference>
<keyword evidence="6 12" id="KW-0479">Metal-binding</keyword>
<organism evidence="17 18">
    <name type="scientific">Peptidiphaga gingivicola</name>
    <dbReference type="NCBI Taxonomy" id="2741497"/>
    <lineage>
        <taxon>Bacteria</taxon>
        <taxon>Bacillati</taxon>
        <taxon>Actinomycetota</taxon>
        <taxon>Actinomycetes</taxon>
        <taxon>Actinomycetales</taxon>
        <taxon>Actinomycetaceae</taxon>
        <taxon>Peptidiphaga</taxon>
    </lineage>
</organism>
<keyword evidence="10 12" id="KW-0238">DNA-binding</keyword>
<evidence type="ECO:0000256" key="11">
    <source>
        <dbReference type="ARBA" id="ARBA00023163"/>
    </source>
</evidence>
<dbReference type="InterPro" id="IPR019475">
    <property type="entry name" value="DNA_primase_DnaB-bd"/>
</dbReference>
<dbReference type="Proteomes" id="UP000078368">
    <property type="component" value="Unassembled WGS sequence"/>
</dbReference>
<keyword evidence="2 12" id="KW-0639">Primosome</keyword>
<evidence type="ECO:0000256" key="1">
    <source>
        <dbReference type="ARBA" id="ARBA00022478"/>
    </source>
</evidence>
<evidence type="ECO:0000256" key="7">
    <source>
        <dbReference type="ARBA" id="ARBA00022771"/>
    </source>
</evidence>
<dbReference type="SUPFAM" id="SSF57783">
    <property type="entry name" value="Zinc beta-ribbon"/>
    <property type="match status" value="1"/>
</dbReference>
<dbReference type="RefSeq" id="WP_064231887.1">
    <property type="nucleotide sequence ID" value="NZ_LVZK01000003.1"/>
</dbReference>
<dbReference type="Gene3D" id="3.90.980.10">
    <property type="entry name" value="DNA primase, catalytic core, N-terminal domain"/>
    <property type="match status" value="1"/>
</dbReference>
<comment type="cofactor">
    <cofactor evidence="12 13 14">
        <name>Zn(2+)</name>
        <dbReference type="ChEBI" id="CHEBI:29105"/>
    </cofactor>
    <text evidence="12 13 14">Binds 1 zinc ion per monomer.</text>
</comment>
<evidence type="ECO:0000256" key="4">
    <source>
        <dbReference type="ARBA" id="ARBA00022695"/>
    </source>
</evidence>
<keyword evidence="18" id="KW-1185">Reference proteome</keyword>
<dbReference type="GO" id="GO:1990077">
    <property type="term" value="C:primosome complex"/>
    <property type="evidence" value="ECO:0007669"/>
    <property type="project" value="UniProtKB-KW"/>
</dbReference>
<dbReference type="PROSITE" id="PS50880">
    <property type="entry name" value="TOPRIM"/>
    <property type="match status" value="1"/>
</dbReference>
<dbReference type="Gene3D" id="3.40.1360.10">
    <property type="match status" value="1"/>
</dbReference>
<dbReference type="InterPro" id="IPR013173">
    <property type="entry name" value="DNA_primase_DnaG_DnaB-bd_dom"/>
</dbReference>
<dbReference type="Pfam" id="PF01807">
    <property type="entry name" value="Zn_ribbon_DnaG"/>
    <property type="match status" value="1"/>
</dbReference>
<proteinExistence type="inferred from homology"/>
<evidence type="ECO:0000256" key="14">
    <source>
        <dbReference type="PIRSR" id="PIRSR002811-1"/>
    </source>
</evidence>
<dbReference type="AlphaFoldDB" id="A0A179B0M7"/>
<keyword evidence="4 12" id="KW-0548">Nucleotidyltransferase</keyword>
<dbReference type="Gene3D" id="3.90.580.10">
    <property type="entry name" value="Zinc finger, CHC2-type domain"/>
    <property type="match status" value="1"/>
</dbReference>
<dbReference type="GO" id="GO:0006269">
    <property type="term" value="P:DNA replication, synthesis of primer"/>
    <property type="evidence" value="ECO:0007669"/>
    <property type="project" value="UniProtKB-UniRule"/>
</dbReference>
<comment type="domain">
    <text evidence="12">Contains an N-terminal zinc-binding domain, a central core domain that contains the primase activity, and a C-terminal DnaB-binding domain.</text>
</comment>
<keyword evidence="7 12" id="KW-0863">Zinc-finger</keyword>
<dbReference type="PANTHER" id="PTHR30313">
    <property type="entry name" value="DNA PRIMASE"/>
    <property type="match status" value="1"/>
</dbReference>
<protein>
    <recommendedName>
        <fullName evidence="12 13">DNA primase</fullName>
        <ecNumber evidence="12">2.7.7.101</ecNumber>
    </recommendedName>
</protein>
<dbReference type="EMBL" id="LVZK01000003">
    <property type="protein sequence ID" value="OAP85268.1"/>
    <property type="molecule type" value="Genomic_DNA"/>
</dbReference>
<dbReference type="GO" id="GO:0003677">
    <property type="term" value="F:DNA binding"/>
    <property type="evidence" value="ECO:0007669"/>
    <property type="project" value="UniProtKB-KW"/>
</dbReference>
<evidence type="ECO:0000256" key="10">
    <source>
        <dbReference type="ARBA" id="ARBA00023125"/>
    </source>
</evidence>
<dbReference type="InterPro" id="IPR034151">
    <property type="entry name" value="TOPRIM_DnaG_bac"/>
</dbReference>
<dbReference type="InterPro" id="IPR037068">
    <property type="entry name" value="DNA_primase_core_N_sf"/>
</dbReference>
<feature type="zinc finger region" description="CHC2-type" evidence="12 14">
    <location>
        <begin position="41"/>
        <end position="65"/>
    </location>
</feature>
<keyword evidence="9" id="KW-0460">Magnesium</keyword>
<evidence type="ECO:0000256" key="6">
    <source>
        <dbReference type="ARBA" id="ARBA00022723"/>
    </source>
</evidence>
<dbReference type="SMART" id="SM00400">
    <property type="entry name" value="ZnF_CHCC"/>
    <property type="match status" value="1"/>
</dbReference>
<dbReference type="Pfam" id="PF08275">
    <property type="entry name" value="DNAG_N"/>
    <property type="match status" value="1"/>
</dbReference>
<dbReference type="GO" id="GO:0003899">
    <property type="term" value="F:DNA-directed RNA polymerase activity"/>
    <property type="evidence" value="ECO:0007669"/>
    <property type="project" value="UniProtKB-UniRule"/>
</dbReference>
<dbReference type="STRING" id="1823756.A4H34_09180"/>
<evidence type="ECO:0000256" key="13">
    <source>
        <dbReference type="PIRNR" id="PIRNR002811"/>
    </source>
</evidence>
<dbReference type="Pfam" id="PF13662">
    <property type="entry name" value="Toprim_4"/>
    <property type="match status" value="1"/>
</dbReference>
<comment type="function">
    <text evidence="12 13">RNA polymerase that catalyzes the synthesis of short RNA molecules used as primers for DNA polymerase during DNA replication.</text>
</comment>
<dbReference type="NCBIfam" id="TIGR01391">
    <property type="entry name" value="dnaG"/>
    <property type="match status" value="1"/>
</dbReference>
<evidence type="ECO:0000256" key="8">
    <source>
        <dbReference type="ARBA" id="ARBA00022833"/>
    </source>
</evidence>
<dbReference type="FunFam" id="3.90.980.10:FF:000001">
    <property type="entry name" value="DNA primase"/>
    <property type="match status" value="1"/>
</dbReference>
<name>A0A179B0M7_9ACTO</name>
<dbReference type="OrthoDB" id="9803773at2"/>
<dbReference type="HAMAP" id="MF_00974">
    <property type="entry name" value="DNA_primase_DnaG"/>
    <property type="match status" value="1"/>
</dbReference>
<evidence type="ECO:0000313" key="18">
    <source>
        <dbReference type="Proteomes" id="UP000078368"/>
    </source>
</evidence>
<comment type="subunit">
    <text evidence="12">Monomer. Interacts with DnaB.</text>
</comment>
<dbReference type="GO" id="GO:0005737">
    <property type="term" value="C:cytoplasm"/>
    <property type="evidence" value="ECO:0007669"/>
    <property type="project" value="TreeGrafter"/>
</dbReference>
<dbReference type="GO" id="GO:0008270">
    <property type="term" value="F:zinc ion binding"/>
    <property type="evidence" value="ECO:0007669"/>
    <property type="project" value="UniProtKB-UniRule"/>
</dbReference>
<dbReference type="EC" id="2.7.7.101" evidence="12"/>
<evidence type="ECO:0000259" key="16">
    <source>
        <dbReference type="PROSITE" id="PS50880"/>
    </source>
</evidence>
<dbReference type="InterPro" id="IPR006295">
    <property type="entry name" value="DNA_primase_DnaG"/>
</dbReference>
<comment type="catalytic activity">
    <reaction evidence="12">
        <text>ssDNA + n NTP = ssDNA/pppN(pN)n-1 hybrid + (n-1) diphosphate.</text>
        <dbReference type="EC" id="2.7.7.101"/>
    </reaction>
</comment>
<keyword evidence="8 12" id="KW-0862">Zinc</keyword>
<dbReference type="InterPro" id="IPR030846">
    <property type="entry name" value="DnaG_bac"/>
</dbReference>
<sequence length="662" mass="72836">MAGLIRREDIDEVRSRTRIEDVVSQYVQLRPDGVDSQKGLCPFHDEKTPSFHIRPHIGRWHCFGCGEGGDVISFVERIEHVPFVEAVEILARKAGVELRYENDGRRERGDSGATRQRLIDAHRVAVDFYMAQLASPQGEAGRRMLDQRGFDAAAIERFKVGYSPNSWDGLLKELRRRGFTEREIAASGLASQGNRGQYDRFRGRLMWPIMSITGDPIGFGARKLSDEDNGPKYLNTPETAIYKKSQVLYGLDMAKRAISQQRRIVVVEGYTDVMAAQLAGVETAVATCGTAFGSEHVKVVRRLIGDGADPAAGVILGSGAAYGGEIIFTFDGDAAGQKAALRAFQEDQAFAAQTFVCVAPEGMDPCEVRMNYGDEAVREMVAARRPLFEFAIRSVLTGLPLNSAEGRTAGLRAAAPMVASIRDRVLRGEYTRQLAGWLGMDEGTVRRAVLSSGRRPASGRRMEGGQRRPNGGAQDGQERPAPVLAPRATVRDPVERVEREALGIYLQLPGLAGPAQMDELPSQTFTVPVHRRVHEAIRATGGAASYDKRVAELSAKGVPLEKAEEAAAGWYVERVIENADDVVGRAVAQLAVETLPESRPDRVERYVWGIAVSLIRQGITRQIGDLRSRLQRTPPDDPQYSALFSRLIELEEQRRACDAQIE</sequence>
<dbReference type="InterPro" id="IPR013264">
    <property type="entry name" value="DNAG_N"/>
</dbReference>
<gene>
    <name evidence="12" type="primary">dnaG</name>
    <name evidence="17" type="ORF">A4H34_09180</name>
</gene>
<evidence type="ECO:0000313" key="17">
    <source>
        <dbReference type="EMBL" id="OAP85268.1"/>
    </source>
</evidence>
<dbReference type="SUPFAM" id="SSF56731">
    <property type="entry name" value="DNA primase core"/>
    <property type="match status" value="1"/>
</dbReference>
<comment type="caution">
    <text evidence="17">The sequence shown here is derived from an EMBL/GenBank/DDBJ whole genome shotgun (WGS) entry which is preliminary data.</text>
</comment>
<dbReference type="CDD" id="cd03364">
    <property type="entry name" value="TOPRIM_DnaG_primases"/>
    <property type="match status" value="1"/>
</dbReference>
<evidence type="ECO:0000256" key="3">
    <source>
        <dbReference type="ARBA" id="ARBA00022679"/>
    </source>
</evidence>
<dbReference type="GO" id="GO:0000428">
    <property type="term" value="C:DNA-directed RNA polymerase complex"/>
    <property type="evidence" value="ECO:0007669"/>
    <property type="project" value="UniProtKB-KW"/>
</dbReference>
<evidence type="ECO:0000256" key="5">
    <source>
        <dbReference type="ARBA" id="ARBA00022705"/>
    </source>
</evidence>
<reference evidence="17 18" key="1">
    <citation type="submission" date="2016-04" db="EMBL/GenBank/DDBJ databases">
        <title>Peptidophaga gingivicola gen. nov., sp. nov., isolated from human subgingival plaque.</title>
        <authorList>
            <person name="Beall C.J."/>
            <person name="Mokrzan E.M."/>
            <person name="Griffen A.L."/>
            <person name="Leys E.J."/>
        </authorList>
    </citation>
    <scope>NUCLEOTIDE SEQUENCE [LARGE SCALE GENOMIC DNA]</scope>
    <source>
        <strain evidence="17 18">BA112</strain>
    </source>
</reference>
<evidence type="ECO:0000256" key="15">
    <source>
        <dbReference type="SAM" id="MobiDB-lite"/>
    </source>
</evidence>
<keyword evidence="3 12" id="KW-0808">Transferase</keyword>
<keyword evidence="5 12" id="KW-0235">DNA replication</keyword>
<evidence type="ECO:0000256" key="12">
    <source>
        <dbReference type="HAMAP-Rule" id="MF_00974"/>
    </source>
</evidence>
<dbReference type="InterPro" id="IPR050219">
    <property type="entry name" value="DnaG_primase"/>
</dbReference>
<comment type="similarity">
    <text evidence="12 13">Belongs to the DnaG primase family.</text>
</comment>
<dbReference type="InterPro" id="IPR002694">
    <property type="entry name" value="Znf_CHC2"/>
</dbReference>
<keyword evidence="1 12" id="KW-0240">DNA-directed RNA polymerase</keyword>
<accession>A0A179B0M7</accession>
<feature type="region of interest" description="Disordered" evidence="15">
    <location>
        <begin position="448"/>
        <end position="486"/>
    </location>
</feature>
<evidence type="ECO:0000256" key="9">
    <source>
        <dbReference type="ARBA" id="ARBA00022842"/>
    </source>
</evidence>
<evidence type="ECO:0000256" key="2">
    <source>
        <dbReference type="ARBA" id="ARBA00022515"/>
    </source>
</evidence>
<dbReference type="PIRSF" id="PIRSF002811">
    <property type="entry name" value="DnaG"/>
    <property type="match status" value="1"/>
</dbReference>
<keyword evidence="11 12" id="KW-0804">Transcription</keyword>
<dbReference type="FunFam" id="3.90.580.10:FF:000001">
    <property type="entry name" value="DNA primase"/>
    <property type="match status" value="1"/>
</dbReference>
<dbReference type="Pfam" id="PF10410">
    <property type="entry name" value="DnaB_bind"/>
    <property type="match status" value="1"/>
</dbReference>
<dbReference type="PANTHER" id="PTHR30313:SF2">
    <property type="entry name" value="DNA PRIMASE"/>
    <property type="match status" value="1"/>
</dbReference>
<dbReference type="InterPro" id="IPR006171">
    <property type="entry name" value="TOPRIM_dom"/>
</dbReference>